<dbReference type="OrthoDB" id="3686095at2759"/>
<keyword evidence="1" id="KW-0812">Transmembrane</keyword>
<name>A0A6A6X4M0_9PLEO</name>
<reference evidence="2" key="1">
    <citation type="journal article" date="2020" name="Stud. Mycol.">
        <title>101 Dothideomycetes genomes: a test case for predicting lifestyles and emergence of pathogens.</title>
        <authorList>
            <person name="Haridas S."/>
            <person name="Albert R."/>
            <person name="Binder M."/>
            <person name="Bloem J."/>
            <person name="Labutti K."/>
            <person name="Salamov A."/>
            <person name="Andreopoulos B."/>
            <person name="Baker S."/>
            <person name="Barry K."/>
            <person name="Bills G."/>
            <person name="Bluhm B."/>
            <person name="Cannon C."/>
            <person name="Castanera R."/>
            <person name="Culley D."/>
            <person name="Daum C."/>
            <person name="Ezra D."/>
            <person name="Gonzalez J."/>
            <person name="Henrissat B."/>
            <person name="Kuo A."/>
            <person name="Liang C."/>
            <person name="Lipzen A."/>
            <person name="Lutzoni F."/>
            <person name="Magnuson J."/>
            <person name="Mondo S."/>
            <person name="Nolan M."/>
            <person name="Ohm R."/>
            <person name="Pangilinan J."/>
            <person name="Park H.-J."/>
            <person name="Ramirez L."/>
            <person name="Alfaro M."/>
            <person name="Sun H."/>
            <person name="Tritt A."/>
            <person name="Yoshinaga Y."/>
            <person name="Zwiers L.-H."/>
            <person name="Turgeon B."/>
            <person name="Goodwin S."/>
            <person name="Spatafora J."/>
            <person name="Crous P."/>
            <person name="Grigoriev I."/>
        </authorList>
    </citation>
    <scope>NUCLEOTIDE SEQUENCE</scope>
    <source>
        <strain evidence="2">CBS 109.77</strain>
    </source>
</reference>
<keyword evidence="1" id="KW-0472">Membrane</keyword>
<dbReference type="Proteomes" id="UP000799757">
    <property type="component" value="Unassembled WGS sequence"/>
</dbReference>
<dbReference type="EMBL" id="MU002037">
    <property type="protein sequence ID" value="KAF2791104.1"/>
    <property type="molecule type" value="Genomic_DNA"/>
</dbReference>
<evidence type="ECO:0000256" key="1">
    <source>
        <dbReference type="SAM" id="Phobius"/>
    </source>
</evidence>
<proteinExistence type="predicted"/>
<evidence type="ECO:0000313" key="3">
    <source>
        <dbReference type="Proteomes" id="UP000799757"/>
    </source>
</evidence>
<keyword evidence="3" id="KW-1185">Reference proteome</keyword>
<protein>
    <submittedName>
        <fullName evidence="2">Uncharacterized protein</fullName>
    </submittedName>
</protein>
<keyword evidence="1" id="KW-1133">Transmembrane helix</keyword>
<gene>
    <name evidence="2" type="ORF">K505DRAFT_377023</name>
</gene>
<dbReference type="AlphaFoldDB" id="A0A6A6X4M0"/>
<sequence>MSRPFISISVLRPKSIISTPLTPYTDDDNALSENLLCPRYAENDSTSAPPSPASIESFDILDSVAWRQGHASYNSRGVRAQACGVLGARWRKNKTWITGIIIFMMLLAAGCAVGGFFAWRYQNVKVRDECVRREGGERCKEIAWAKCVAINGVGYCEGIMGTEMVEQ</sequence>
<accession>A0A6A6X4M0</accession>
<organism evidence="2 3">
    <name type="scientific">Melanomma pulvis-pyrius CBS 109.77</name>
    <dbReference type="NCBI Taxonomy" id="1314802"/>
    <lineage>
        <taxon>Eukaryota</taxon>
        <taxon>Fungi</taxon>
        <taxon>Dikarya</taxon>
        <taxon>Ascomycota</taxon>
        <taxon>Pezizomycotina</taxon>
        <taxon>Dothideomycetes</taxon>
        <taxon>Pleosporomycetidae</taxon>
        <taxon>Pleosporales</taxon>
        <taxon>Melanommataceae</taxon>
        <taxon>Melanomma</taxon>
    </lineage>
</organism>
<feature type="transmembrane region" description="Helical" evidence="1">
    <location>
        <begin position="96"/>
        <end position="119"/>
    </location>
</feature>
<evidence type="ECO:0000313" key="2">
    <source>
        <dbReference type="EMBL" id="KAF2791104.1"/>
    </source>
</evidence>